<keyword evidence="5" id="KW-0325">Glycoprotein</keyword>
<comment type="similarity">
    <text evidence="1">Belongs to the peptidase S28 family.</text>
</comment>
<dbReference type="Proteomes" id="UP000007796">
    <property type="component" value="Unassembled WGS sequence"/>
</dbReference>
<dbReference type="InParanoid" id="F0X966"/>
<proteinExistence type="inferred from homology"/>
<dbReference type="SUPFAM" id="SSF53474">
    <property type="entry name" value="alpha/beta-Hydrolases"/>
    <property type="match status" value="1"/>
</dbReference>
<dbReference type="PANTHER" id="PTHR11010:SF23">
    <property type="entry name" value="SERINE PEPTIDASE"/>
    <property type="match status" value="1"/>
</dbReference>
<keyword evidence="4" id="KW-0378">Hydrolase</keyword>
<evidence type="ECO:0000256" key="4">
    <source>
        <dbReference type="ARBA" id="ARBA00022801"/>
    </source>
</evidence>
<reference evidence="7 8" key="1">
    <citation type="journal article" date="2011" name="Proc. Natl. Acad. Sci. U.S.A.">
        <title>Genome and transcriptome analyses of the mountain pine beetle-fungal symbiont Grosmannia clavigera, a lodgepole pine pathogen.</title>
        <authorList>
            <person name="DiGuistini S."/>
            <person name="Wang Y."/>
            <person name="Liao N.Y."/>
            <person name="Taylor G."/>
            <person name="Tanguay P."/>
            <person name="Feau N."/>
            <person name="Henrissat B."/>
            <person name="Chan S.K."/>
            <person name="Hesse-Orce U."/>
            <person name="Alamouti S.M."/>
            <person name="Tsui C.K.M."/>
            <person name="Docking R.T."/>
            <person name="Levasseur A."/>
            <person name="Haridas S."/>
            <person name="Robertson G."/>
            <person name="Birol I."/>
            <person name="Holt R.A."/>
            <person name="Marra M.A."/>
            <person name="Hamelin R.C."/>
            <person name="Hirst M."/>
            <person name="Jones S.J.M."/>
            <person name="Bohlmann J."/>
            <person name="Breuil C."/>
        </authorList>
    </citation>
    <scope>NUCLEOTIDE SEQUENCE [LARGE SCALE GENOMIC DNA]</scope>
    <source>
        <strain evidence="8">kw1407 / UAMH 11150</strain>
    </source>
</reference>
<dbReference type="HOGENOM" id="CLU_023630_1_0_1"/>
<dbReference type="GeneID" id="25977403"/>
<dbReference type="InterPro" id="IPR029058">
    <property type="entry name" value="AB_hydrolase_fold"/>
</dbReference>
<dbReference type="eggNOG" id="KOG2182">
    <property type="taxonomic scope" value="Eukaryota"/>
</dbReference>
<name>F0X966_GROCL</name>
<dbReference type="AlphaFoldDB" id="F0X966"/>
<dbReference type="GO" id="GO:0008239">
    <property type="term" value="F:dipeptidyl-peptidase activity"/>
    <property type="evidence" value="ECO:0007669"/>
    <property type="project" value="TreeGrafter"/>
</dbReference>
<gene>
    <name evidence="7" type="ORF">CMQ_4216</name>
</gene>
<protein>
    <submittedName>
        <fullName evidence="7">Serine-type peptidase</fullName>
    </submittedName>
</protein>
<keyword evidence="3 6" id="KW-0732">Signal</keyword>
<dbReference type="PANTHER" id="PTHR11010">
    <property type="entry name" value="PROTEASE S28 PRO-X CARBOXYPEPTIDASE-RELATED"/>
    <property type="match status" value="1"/>
</dbReference>
<dbReference type="MEROPS" id="S28.004"/>
<dbReference type="EMBL" id="GL629735">
    <property type="protein sequence ID" value="EFX06147.1"/>
    <property type="molecule type" value="Genomic_DNA"/>
</dbReference>
<dbReference type="Pfam" id="PF05577">
    <property type="entry name" value="Peptidase_S28"/>
    <property type="match status" value="1"/>
</dbReference>
<evidence type="ECO:0000256" key="3">
    <source>
        <dbReference type="ARBA" id="ARBA00022729"/>
    </source>
</evidence>
<evidence type="ECO:0000313" key="7">
    <source>
        <dbReference type="EMBL" id="EFX06147.1"/>
    </source>
</evidence>
<accession>F0X966</accession>
<keyword evidence="2" id="KW-0645">Protease</keyword>
<keyword evidence="8" id="KW-1185">Reference proteome</keyword>
<feature type="signal peptide" evidence="6">
    <location>
        <begin position="1"/>
        <end position="22"/>
    </location>
</feature>
<evidence type="ECO:0000256" key="6">
    <source>
        <dbReference type="SAM" id="SignalP"/>
    </source>
</evidence>
<feature type="chain" id="PRO_5003259808" evidence="6">
    <location>
        <begin position="23"/>
        <end position="515"/>
    </location>
</feature>
<evidence type="ECO:0000313" key="8">
    <source>
        <dbReference type="Proteomes" id="UP000007796"/>
    </source>
</evidence>
<dbReference type="GO" id="GO:0006508">
    <property type="term" value="P:proteolysis"/>
    <property type="evidence" value="ECO:0007669"/>
    <property type="project" value="UniProtKB-KW"/>
</dbReference>
<evidence type="ECO:0000256" key="2">
    <source>
        <dbReference type="ARBA" id="ARBA00022670"/>
    </source>
</evidence>
<organism evidence="8">
    <name type="scientific">Grosmannia clavigera (strain kw1407 / UAMH 11150)</name>
    <name type="common">Blue stain fungus</name>
    <name type="synonym">Graphiocladiella clavigera</name>
    <dbReference type="NCBI Taxonomy" id="655863"/>
    <lineage>
        <taxon>Eukaryota</taxon>
        <taxon>Fungi</taxon>
        <taxon>Dikarya</taxon>
        <taxon>Ascomycota</taxon>
        <taxon>Pezizomycotina</taxon>
        <taxon>Sordariomycetes</taxon>
        <taxon>Sordariomycetidae</taxon>
        <taxon>Ophiostomatales</taxon>
        <taxon>Ophiostomataceae</taxon>
        <taxon>Leptographium</taxon>
    </lineage>
</organism>
<dbReference type="OrthoDB" id="1735038at2759"/>
<dbReference type="GO" id="GO:0070008">
    <property type="term" value="F:serine-type exopeptidase activity"/>
    <property type="evidence" value="ECO:0007669"/>
    <property type="project" value="InterPro"/>
</dbReference>
<evidence type="ECO:0000256" key="5">
    <source>
        <dbReference type="ARBA" id="ARBA00023180"/>
    </source>
</evidence>
<sequence>MKAASFWMSVLAGAASLVSVLGKDVQTQAEKIFRKLPGIPAKEAETADGQIEGTFQQLLDHSDASKGTFTQRFWLDTHFWDGPGSPVFLFMAGEEDASGYLGYLREGIPGLYAENFGGLVVVIEHRYFGKSQPFDTLTAETLRFLDLPNSMKDMTYFAQNVDIEVANGTVLDKPSEAPWVLIGGSYSGALAAWIQQKEPGVFFAYHASSAVVETISDFSSYFKPIEEGLPRNCSADVRAVVQYIDNTLTDGDSIAVEDLKAMFGLDFLEADDFAYWVSQPIQSWQDNETAVFAFCDLLEATENTGLDESVDGLGLDVVLPLYADYINGTYGLYCRADNYTICDSHNPSTDASYNDPTDFGSDRPWEWMLCHNPFGWWQVGPNVTDGTNIVSQYITVDWYTRRCALYFPETNGYRSGAEDGWTPEHLDLYTGGWDAPFERVVFVNGEVDPWRDVTVSSDYRDGGRRPSTDDMPVFVVPGGNHCPEMLLEEFDGLPDLYDNLVAIMATWLGDWEAPS</sequence>
<dbReference type="RefSeq" id="XP_014175629.1">
    <property type="nucleotide sequence ID" value="XM_014320154.1"/>
</dbReference>
<dbReference type="ESTHER" id="grocl-f0x966">
    <property type="family name" value="Prolylcarboxypeptidase"/>
</dbReference>
<dbReference type="InterPro" id="IPR008758">
    <property type="entry name" value="Peptidase_S28"/>
</dbReference>
<evidence type="ECO:0000256" key="1">
    <source>
        <dbReference type="ARBA" id="ARBA00011079"/>
    </source>
</evidence>
<dbReference type="Gene3D" id="3.40.50.1820">
    <property type="entry name" value="alpha/beta hydrolase"/>
    <property type="match status" value="2"/>
</dbReference>